<accession>A0ABM3R8S8</accession>
<organism evidence="4 5">
    <name type="scientific">Spinacia oleracea</name>
    <name type="common">Spinach</name>
    <dbReference type="NCBI Taxonomy" id="3562"/>
    <lineage>
        <taxon>Eukaryota</taxon>
        <taxon>Viridiplantae</taxon>
        <taxon>Streptophyta</taxon>
        <taxon>Embryophyta</taxon>
        <taxon>Tracheophyta</taxon>
        <taxon>Spermatophyta</taxon>
        <taxon>Magnoliopsida</taxon>
        <taxon>eudicotyledons</taxon>
        <taxon>Gunneridae</taxon>
        <taxon>Pentapetalae</taxon>
        <taxon>Caryophyllales</taxon>
        <taxon>Chenopodiaceae</taxon>
        <taxon>Chenopodioideae</taxon>
        <taxon>Anserineae</taxon>
        <taxon>Spinacia</taxon>
    </lineage>
</organism>
<feature type="region of interest" description="Disordered" evidence="2">
    <location>
        <begin position="93"/>
        <end position="115"/>
    </location>
</feature>
<feature type="region of interest" description="Disordered" evidence="2">
    <location>
        <begin position="629"/>
        <end position="687"/>
    </location>
</feature>
<feature type="compositionally biased region" description="Basic and acidic residues" evidence="2">
    <location>
        <begin position="93"/>
        <end position="110"/>
    </location>
</feature>
<dbReference type="Proteomes" id="UP000813463">
    <property type="component" value="Chromosome 2"/>
</dbReference>
<keyword evidence="1" id="KW-0479">Metal-binding</keyword>
<dbReference type="Pfam" id="PF03101">
    <property type="entry name" value="FAR1"/>
    <property type="match status" value="1"/>
</dbReference>
<dbReference type="InterPro" id="IPR007527">
    <property type="entry name" value="Znf_SWIM"/>
</dbReference>
<feature type="domain" description="SWIM-type" evidence="3">
    <location>
        <begin position="522"/>
        <end position="558"/>
    </location>
</feature>
<evidence type="ECO:0000256" key="1">
    <source>
        <dbReference type="PROSITE-ProRule" id="PRU00325"/>
    </source>
</evidence>
<dbReference type="InterPro" id="IPR004330">
    <property type="entry name" value="FAR1_DNA_bnd_dom"/>
</dbReference>
<feature type="compositionally biased region" description="Basic and acidic residues" evidence="2">
    <location>
        <begin position="629"/>
        <end position="653"/>
    </location>
</feature>
<gene>
    <name evidence="5" type="primary">LOC130467512</name>
</gene>
<reference evidence="5" key="2">
    <citation type="submission" date="2025-08" db="UniProtKB">
        <authorList>
            <consortium name="RefSeq"/>
        </authorList>
    </citation>
    <scope>IDENTIFICATION</scope>
    <source>
        <tissue evidence="5">Leaf</tissue>
    </source>
</reference>
<dbReference type="RefSeq" id="XP_056692014.1">
    <property type="nucleotide sequence ID" value="XM_056836036.1"/>
</dbReference>
<dbReference type="GeneID" id="130467512"/>
<name>A0ABM3R8S8_SPIOL</name>
<dbReference type="InterPro" id="IPR018289">
    <property type="entry name" value="MULE_transposase_dom"/>
</dbReference>
<sequence length="687" mass="80003">MYYCTCSIIHSIDTNHNIFENPNNEQKQNIDKELDGSLIGEARKTTDEIYDLYCKHAAIIGFSVRKGKNRYKEGTTIVNGKYFNCSAAGIRDPPKNKELKNEDDQSDAKKKERRKRVMITRTKCEAQIFANMNQNGDFEIKKHVVVHNHPLTREISNYLHRSERQMTEPKKEAIEAMSECCLRPMESYRYMSTETGGDDCVGHTMIDHLNYCYKLKMKQIDGKDSQTLVNKLYDLQSIDPEFFFRVTLNDEGKVECLFWRDSMMREDYKIYGDVLVFDTTFRTNKYNLICAPFVGLNNHWKNTMFACSFIGDETTESFVWVFETFLKAMGGKHPISIFTDQDAAIAAGIEQVFPSSRHRLCLWHLSKNANSRFGLLKSDKNFKNAFYKCLSGCITPNDFEETWKSMINTFKLEKDDWFNRLYGLKEKWCTALKFYSIFQATINRWRKIEEKDDFDCKRGIPTSELSMSAILKQAANIYTITLFRDFEEEFKLSVASSAKFKGNVGRTVFFEVWIEGITGSRQEVQYKMEDSTVTCTCKNFEESGWLCFHCLRILHLHSINTIPDRYITTRWTRYAKKQIWERVDTIKREKGEINNFTGHKIAKARKFIEEKFKTDNKAVDEIIKNEEERKAKEEAAKIAEQEKAKAEAQRETQDGESTNSEITMVLDPDRANTKGKTTSTSKSYSNH</sequence>
<keyword evidence="1" id="KW-0863">Zinc-finger</keyword>
<feature type="compositionally biased region" description="Low complexity" evidence="2">
    <location>
        <begin position="674"/>
        <end position="687"/>
    </location>
</feature>
<evidence type="ECO:0000259" key="3">
    <source>
        <dbReference type="PROSITE" id="PS50966"/>
    </source>
</evidence>
<keyword evidence="4" id="KW-1185">Reference proteome</keyword>
<dbReference type="PROSITE" id="PS50966">
    <property type="entry name" value="ZF_SWIM"/>
    <property type="match status" value="1"/>
</dbReference>
<reference evidence="4" key="1">
    <citation type="journal article" date="2021" name="Nat. Commun.">
        <title>Genomic analyses provide insights into spinach domestication and the genetic basis of agronomic traits.</title>
        <authorList>
            <person name="Cai X."/>
            <person name="Sun X."/>
            <person name="Xu C."/>
            <person name="Sun H."/>
            <person name="Wang X."/>
            <person name="Ge C."/>
            <person name="Zhang Z."/>
            <person name="Wang Q."/>
            <person name="Fei Z."/>
            <person name="Jiao C."/>
            <person name="Wang Q."/>
        </authorList>
    </citation>
    <scope>NUCLEOTIDE SEQUENCE [LARGE SCALE GENOMIC DNA]</scope>
    <source>
        <strain evidence="4">cv. Varoflay</strain>
    </source>
</reference>
<protein>
    <submittedName>
        <fullName evidence="5">Protein FAR1-RELATED SEQUENCE 5-like</fullName>
    </submittedName>
</protein>
<dbReference type="Pfam" id="PF10551">
    <property type="entry name" value="MULE"/>
    <property type="match status" value="1"/>
</dbReference>
<evidence type="ECO:0000256" key="2">
    <source>
        <dbReference type="SAM" id="MobiDB-lite"/>
    </source>
</evidence>
<evidence type="ECO:0000313" key="5">
    <source>
        <dbReference type="RefSeq" id="XP_056692014.1"/>
    </source>
</evidence>
<proteinExistence type="predicted"/>
<dbReference type="PANTHER" id="PTHR47718:SF17">
    <property type="entry name" value="PROTEIN FAR1-RELATED SEQUENCE 5-LIKE"/>
    <property type="match status" value="1"/>
</dbReference>
<keyword evidence="1" id="KW-0862">Zinc</keyword>
<dbReference type="PANTHER" id="PTHR47718">
    <property type="entry name" value="OS01G0519700 PROTEIN"/>
    <property type="match status" value="1"/>
</dbReference>
<evidence type="ECO:0000313" key="4">
    <source>
        <dbReference type="Proteomes" id="UP000813463"/>
    </source>
</evidence>